<feature type="transmembrane region" description="Helical" evidence="1">
    <location>
        <begin position="276"/>
        <end position="296"/>
    </location>
</feature>
<name>A0A397J6H0_9GLOM</name>
<evidence type="ECO:0000256" key="1">
    <source>
        <dbReference type="SAM" id="Phobius"/>
    </source>
</evidence>
<gene>
    <name evidence="2" type="ORF">Glove_134g45</name>
</gene>
<feature type="transmembrane region" description="Helical" evidence="1">
    <location>
        <begin position="60"/>
        <end position="79"/>
    </location>
</feature>
<keyword evidence="3" id="KW-1185">Reference proteome</keyword>
<feature type="transmembrane region" description="Helical" evidence="1">
    <location>
        <begin position="130"/>
        <end position="150"/>
    </location>
</feature>
<sequence length="341" mass="39384">MSFRAYFYITLYVIVVLILLISFKFTKNEFPIQERSRFTGYLTWHGKLHHFDQESYDTSLWFLIITNGLSSVYAFIWASKKDLPKKVITYIYQENGSRTTAYFFNMLIAYYITFTFISGVALYLLDTGKLFSAFAILHNAFELAMMLLLLQGGKITSNYFYAIMGCYIFLVNLLDIALPWPIDGTWFKAQGLCLDFGFYIVLTRIYKSTREYVEGLTSAQLPLVNEDEHLPFEDDSSISPTIIQHPQQLLLLIFSSAVHIFGNCFSTIFMTDSRSYIVLILSCCITFPINALYIYFDTHCTSVLQSKRILLPDTSVWKIVIIILWSLILSLATIRLSFVFS</sequence>
<keyword evidence="1" id="KW-0472">Membrane</keyword>
<reference evidence="2 3" key="1">
    <citation type="submission" date="2018-08" db="EMBL/GenBank/DDBJ databases">
        <title>Genome and evolution of the arbuscular mycorrhizal fungus Diversispora epigaea (formerly Glomus versiforme) and its bacterial endosymbionts.</title>
        <authorList>
            <person name="Sun X."/>
            <person name="Fei Z."/>
            <person name="Harrison M."/>
        </authorList>
    </citation>
    <scope>NUCLEOTIDE SEQUENCE [LARGE SCALE GENOMIC DNA]</scope>
    <source>
        <strain evidence="2 3">IT104</strain>
    </source>
</reference>
<evidence type="ECO:0000313" key="3">
    <source>
        <dbReference type="Proteomes" id="UP000266861"/>
    </source>
</evidence>
<dbReference type="OrthoDB" id="2327125at2759"/>
<keyword evidence="1" id="KW-1133">Transmembrane helix</keyword>
<keyword evidence="1" id="KW-0812">Transmembrane</keyword>
<dbReference type="Proteomes" id="UP000266861">
    <property type="component" value="Unassembled WGS sequence"/>
</dbReference>
<feature type="transmembrane region" description="Helical" evidence="1">
    <location>
        <begin position="159"/>
        <end position="180"/>
    </location>
</feature>
<organism evidence="2 3">
    <name type="scientific">Diversispora epigaea</name>
    <dbReference type="NCBI Taxonomy" id="1348612"/>
    <lineage>
        <taxon>Eukaryota</taxon>
        <taxon>Fungi</taxon>
        <taxon>Fungi incertae sedis</taxon>
        <taxon>Mucoromycota</taxon>
        <taxon>Glomeromycotina</taxon>
        <taxon>Glomeromycetes</taxon>
        <taxon>Diversisporales</taxon>
        <taxon>Diversisporaceae</taxon>
        <taxon>Diversispora</taxon>
    </lineage>
</organism>
<comment type="caution">
    <text evidence="2">The sequence shown here is derived from an EMBL/GenBank/DDBJ whole genome shotgun (WGS) entry which is preliminary data.</text>
</comment>
<dbReference type="EMBL" id="PQFF01000125">
    <property type="protein sequence ID" value="RHZ80653.1"/>
    <property type="molecule type" value="Genomic_DNA"/>
</dbReference>
<feature type="transmembrane region" description="Helical" evidence="1">
    <location>
        <begin position="100"/>
        <end position="124"/>
    </location>
</feature>
<feature type="transmembrane region" description="Helical" evidence="1">
    <location>
        <begin position="316"/>
        <end position="338"/>
    </location>
</feature>
<evidence type="ECO:0000313" key="2">
    <source>
        <dbReference type="EMBL" id="RHZ80653.1"/>
    </source>
</evidence>
<protein>
    <submittedName>
        <fullName evidence="2">Uncharacterized protein</fullName>
    </submittedName>
</protein>
<feature type="transmembrane region" description="Helical" evidence="1">
    <location>
        <begin position="249"/>
        <end position="270"/>
    </location>
</feature>
<accession>A0A397J6H0</accession>
<feature type="transmembrane region" description="Helical" evidence="1">
    <location>
        <begin position="5"/>
        <end position="23"/>
    </location>
</feature>
<dbReference type="AlphaFoldDB" id="A0A397J6H0"/>
<proteinExistence type="predicted"/>